<comment type="subcellular location">
    <subcellularLocation>
        <location evidence="1">Membrane</location>
        <topology evidence="1">Multi-pass membrane protein</topology>
    </subcellularLocation>
</comment>
<accession>E4XRW1</accession>
<feature type="transmembrane region" description="Helical" evidence="9">
    <location>
        <begin position="92"/>
        <end position="113"/>
    </location>
</feature>
<dbReference type="NCBIfam" id="NF037979">
    <property type="entry name" value="Na_transp"/>
    <property type="match status" value="1"/>
</dbReference>
<feature type="binding site" evidence="6">
    <location>
        <position position="330"/>
    </location>
    <ligand>
        <name>Na(+)</name>
        <dbReference type="ChEBI" id="CHEBI:29101"/>
        <label>1</label>
    </ligand>
</feature>
<dbReference type="FunCoup" id="E4XRW1">
    <property type="interactions" value="1"/>
</dbReference>
<keyword evidence="6" id="KW-0479">Metal-binding</keyword>
<evidence type="ECO:0000256" key="4">
    <source>
        <dbReference type="ARBA" id="ARBA00022989"/>
    </source>
</evidence>
<dbReference type="PROSITE" id="PS00754">
    <property type="entry name" value="NA_NEUROTRAN_SYMP_2"/>
    <property type="match status" value="1"/>
</dbReference>
<feature type="binding site" evidence="6">
    <location>
        <position position="71"/>
    </location>
    <ligand>
        <name>Na(+)</name>
        <dbReference type="ChEBI" id="CHEBI:29101"/>
        <label>1</label>
    </ligand>
</feature>
<feature type="binding site" evidence="6">
    <location>
        <position position="399"/>
    </location>
    <ligand>
        <name>Na(+)</name>
        <dbReference type="ChEBI" id="CHEBI:29101"/>
        <label>1</label>
    </ligand>
</feature>
<protein>
    <recommendedName>
        <fullName evidence="7">Transporter</fullName>
    </recommendedName>
</protein>
<keyword evidence="7" id="KW-0769">Symport</keyword>
<evidence type="ECO:0000256" key="3">
    <source>
        <dbReference type="ARBA" id="ARBA00022692"/>
    </source>
</evidence>
<reference evidence="10" key="1">
    <citation type="journal article" date="2010" name="Science">
        <title>Plasticity of animal genome architecture unmasked by rapid evolution of a pelagic tunicate.</title>
        <authorList>
            <person name="Denoeud F."/>
            <person name="Henriet S."/>
            <person name="Mungpakdee S."/>
            <person name="Aury J.M."/>
            <person name="Da Silva C."/>
            <person name="Brinkmann H."/>
            <person name="Mikhaleva J."/>
            <person name="Olsen L.C."/>
            <person name="Jubin C."/>
            <person name="Canestro C."/>
            <person name="Bouquet J.M."/>
            <person name="Danks G."/>
            <person name="Poulain J."/>
            <person name="Campsteijn C."/>
            <person name="Adamski M."/>
            <person name="Cross I."/>
            <person name="Yadetie F."/>
            <person name="Muffato M."/>
            <person name="Louis A."/>
            <person name="Butcher S."/>
            <person name="Tsagkogeorga G."/>
            <person name="Konrad A."/>
            <person name="Singh S."/>
            <person name="Jensen M.F."/>
            <person name="Cong E.H."/>
            <person name="Eikeseth-Otteraa H."/>
            <person name="Noel B."/>
            <person name="Anthouard V."/>
            <person name="Porcel B.M."/>
            <person name="Kachouri-Lafond R."/>
            <person name="Nishino A."/>
            <person name="Ugolini M."/>
            <person name="Chourrout P."/>
            <person name="Nishida H."/>
            <person name="Aasland R."/>
            <person name="Huzurbazar S."/>
            <person name="Westhof E."/>
            <person name="Delsuc F."/>
            <person name="Lehrach H."/>
            <person name="Reinhardt R."/>
            <person name="Weissenbach J."/>
            <person name="Roy S.W."/>
            <person name="Artiguenave F."/>
            <person name="Postlethwait J.H."/>
            <person name="Manak J.R."/>
            <person name="Thompson E.M."/>
            <person name="Jaillon O."/>
            <person name="Du Pasquier L."/>
            <person name="Boudinot P."/>
            <person name="Liberles D.A."/>
            <person name="Volff J.N."/>
            <person name="Philippe H."/>
            <person name="Lenhard B."/>
            <person name="Roest Crollius H."/>
            <person name="Wincker P."/>
            <person name="Chourrout D."/>
        </authorList>
    </citation>
    <scope>NUCLEOTIDE SEQUENCE [LARGE SCALE GENOMIC DNA]</scope>
</reference>
<feature type="transmembrane region" description="Helical" evidence="9">
    <location>
        <begin position="62"/>
        <end position="80"/>
    </location>
</feature>
<dbReference type="AlphaFoldDB" id="E4XRW1"/>
<evidence type="ECO:0000313" key="11">
    <source>
        <dbReference type="Proteomes" id="UP000001307"/>
    </source>
</evidence>
<keyword evidence="3 7" id="KW-0812">Transmembrane</keyword>
<feature type="transmembrane region" description="Helical" evidence="9">
    <location>
        <begin position="242"/>
        <end position="262"/>
    </location>
</feature>
<dbReference type="InParanoid" id="E4XRW1"/>
<dbReference type="PRINTS" id="PR00176">
    <property type="entry name" value="NANEUSMPORT"/>
</dbReference>
<dbReference type="GO" id="GO:0015293">
    <property type="term" value="F:symporter activity"/>
    <property type="evidence" value="ECO:0007669"/>
    <property type="project" value="UniProtKB-KW"/>
</dbReference>
<dbReference type="GO" id="GO:0035725">
    <property type="term" value="P:sodium ion transmembrane transport"/>
    <property type="evidence" value="ECO:0007669"/>
    <property type="project" value="TreeGrafter"/>
</dbReference>
<comment type="similarity">
    <text evidence="7">Belongs to the sodium:neurotransmitter symporter (SNF) (TC 2.A.22) family.</text>
</comment>
<dbReference type="Proteomes" id="UP000001307">
    <property type="component" value="Unassembled WGS sequence"/>
</dbReference>
<feature type="transmembrane region" description="Helical" evidence="9">
    <location>
        <begin position="505"/>
        <end position="527"/>
    </location>
</feature>
<dbReference type="OrthoDB" id="6581954at2759"/>
<dbReference type="PROSITE" id="PS00610">
    <property type="entry name" value="NA_NEUROTRAN_SYMP_1"/>
    <property type="match status" value="1"/>
</dbReference>
<dbReference type="PANTHER" id="PTHR11616">
    <property type="entry name" value="SODIUM/CHLORIDE DEPENDENT TRANSPORTER"/>
    <property type="match status" value="1"/>
</dbReference>
<evidence type="ECO:0000256" key="8">
    <source>
        <dbReference type="SAM" id="MobiDB-lite"/>
    </source>
</evidence>
<feature type="transmembrane region" description="Helical" evidence="9">
    <location>
        <begin position="291"/>
        <end position="312"/>
    </location>
</feature>
<feature type="transmembrane region" description="Helical" evidence="9">
    <location>
        <begin position="458"/>
        <end position="478"/>
    </location>
</feature>
<dbReference type="PROSITE" id="PS50267">
    <property type="entry name" value="NA_NEUROTRAN_SYMP_3"/>
    <property type="match status" value="1"/>
</dbReference>
<evidence type="ECO:0000256" key="1">
    <source>
        <dbReference type="ARBA" id="ARBA00004141"/>
    </source>
</evidence>
<evidence type="ECO:0000256" key="9">
    <source>
        <dbReference type="SAM" id="Phobius"/>
    </source>
</evidence>
<evidence type="ECO:0000313" key="10">
    <source>
        <dbReference type="EMBL" id="CBY12509.1"/>
    </source>
</evidence>
<keyword evidence="5 9" id="KW-0472">Membrane</keyword>
<proteinExistence type="inferred from homology"/>
<feature type="transmembrane region" description="Helical" evidence="9">
    <location>
        <begin position="133"/>
        <end position="161"/>
    </location>
</feature>
<dbReference type="Pfam" id="PF00209">
    <property type="entry name" value="SNF"/>
    <property type="match status" value="1"/>
</dbReference>
<keyword evidence="11" id="KW-1185">Reference proteome</keyword>
<evidence type="ECO:0000256" key="7">
    <source>
        <dbReference type="RuleBase" id="RU003732"/>
    </source>
</evidence>
<feature type="transmembrane region" description="Helical" evidence="9">
    <location>
        <begin position="324"/>
        <end position="347"/>
    </location>
</feature>
<keyword evidence="4 9" id="KW-1133">Transmembrane helix</keyword>
<dbReference type="InterPro" id="IPR037272">
    <property type="entry name" value="SNS_sf"/>
</dbReference>
<dbReference type="PANTHER" id="PTHR11616:SF182">
    <property type="entry name" value="TRANSPORTER"/>
    <property type="match status" value="1"/>
</dbReference>
<feature type="transmembrane region" description="Helical" evidence="9">
    <location>
        <begin position="423"/>
        <end position="446"/>
    </location>
</feature>
<feature type="transmembrane region" description="Helical" evidence="9">
    <location>
        <begin position="386"/>
        <end position="411"/>
    </location>
</feature>
<dbReference type="InterPro" id="IPR000175">
    <property type="entry name" value="Na/ntran_symport"/>
</dbReference>
<feature type="binding site" evidence="6">
    <location>
        <position position="70"/>
    </location>
    <ligand>
        <name>Na(+)</name>
        <dbReference type="ChEBI" id="CHEBI:29101"/>
        <label>1</label>
    </ligand>
</feature>
<dbReference type="SUPFAM" id="SSF161070">
    <property type="entry name" value="SNF-like"/>
    <property type="match status" value="1"/>
</dbReference>
<dbReference type="GO" id="GO:0005886">
    <property type="term" value="C:plasma membrane"/>
    <property type="evidence" value="ECO:0007669"/>
    <property type="project" value="TreeGrafter"/>
</dbReference>
<dbReference type="GO" id="GO:0006865">
    <property type="term" value="P:amino acid transport"/>
    <property type="evidence" value="ECO:0007669"/>
    <property type="project" value="TreeGrafter"/>
</dbReference>
<organism evidence="10">
    <name type="scientific">Oikopleura dioica</name>
    <name type="common">Tunicate</name>
    <dbReference type="NCBI Taxonomy" id="34765"/>
    <lineage>
        <taxon>Eukaryota</taxon>
        <taxon>Metazoa</taxon>
        <taxon>Chordata</taxon>
        <taxon>Tunicata</taxon>
        <taxon>Appendicularia</taxon>
        <taxon>Copelata</taxon>
        <taxon>Oikopleuridae</taxon>
        <taxon>Oikopleura</taxon>
    </lineage>
</organism>
<dbReference type="GO" id="GO:0046872">
    <property type="term" value="F:metal ion binding"/>
    <property type="evidence" value="ECO:0007669"/>
    <property type="project" value="UniProtKB-KW"/>
</dbReference>
<sequence>MPGLLADVYNKKTLAFQDVSEQDEESDENGNFLLSEKKKQEKEELEISESDDGPAWDSKFQYLLALLGWAVGLGNIWRFPFLCWKHGGGAFLIPYTVLLVFEAFPLFFLELLFGQVHRVGSVKLWYKFDKRALGIGCASAVTCLLIALYYNVILSWAAIYLGNSFSSQLPWSKCPTINGTAVPECAQTSPTEYYYYRNVLDFAGWGEEGSSDIVTKVLVSNVIVWGLVFVSCVKGISSAGKAMYVTVIFPIVVLVIFFFRAITLRGASGAISMVFTPDISKAFKIDAWKDAAIQTFFNLGLAYGTVISYSSFNPRKNNCQKDAIFVATANYFVSIIATMTVFGIVGFKALTNTDEMLKKFRGGPGLAFIAFAEAVTKLPCPQLWSVLFFGMILMVGISSQIGILLGFLLPIHDTFLQKRIKQSHFTAGSCITLTLVGIIFCLRSGIQWLDIFDSNACTIPLLVIAFHECIMSSVVYGVKKIHKDVKSALGFISKIQPFWDICWKLISPVLLGVIIAFSFYDLIMAPVKVSYWDSFNFSGPSSTDAPTFSIVCLYIILLTPLSQIPIQFILQTLKLRKSRKYKEPNKNNNNNVA</sequence>
<dbReference type="EMBL" id="FN653125">
    <property type="protein sequence ID" value="CBY12509.1"/>
    <property type="molecule type" value="Genomic_DNA"/>
</dbReference>
<feature type="binding site" evidence="6">
    <location>
        <position position="68"/>
    </location>
    <ligand>
        <name>Na(+)</name>
        <dbReference type="ChEBI" id="CHEBI:29101"/>
        <label>1</label>
    </ligand>
</feature>
<feature type="region of interest" description="Disordered" evidence="8">
    <location>
        <begin position="19"/>
        <end position="39"/>
    </location>
</feature>
<gene>
    <name evidence="10" type="ORF">GSOID_T00001904001</name>
</gene>
<keyword evidence="2 7" id="KW-0813">Transport</keyword>
<feature type="binding site" evidence="6">
    <location>
        <position position="75"/>
    </location>
    <ligand>
        <name>Na(+)</name>
        <dbReference type="ChEBI" id="CHEBI:29101"/>
        <label>1</label>
    </ligand>
</feature>
<name>E4XRW1_OIKDI</name>
<evidence type="ECO:0000256" key="6">
    <source>
        <dbReference type="PIRSR" id="PIRSR600175-1"/>
    </source>
</evidence>
<keyword evidence="6" id="KW-0915">Sodium</keyword>
<feature type="transmembrane region" description="Helical" evidence="9">
    <location>
        <begin position="547"/>
        <end position="570"/>
    </location>
</feature>
<evidence type="ECO:0000256" key="5">
    <source>
        <dbReference type="ARBA" id="ARBA00023136"/>
    </source>
</evidence>
<evidence type="ECO:0000256" key="2">
    <source>
        <dbReference type="ARBA" id="ARBA00022448"/>
    </source>
</evidence>